<comment type="similarity">
    <text evidence="1">Belongs to the PhzF family.</text>
</comment>
<evidence type="ECO:0000313" key="4">
    <source>
        <dbReference type="EMBL" id="VDN46721.1"/>
    </source>
</evidence>
<name>A0A3P7PU08_9FIRM</name>
<dbReference type="EMBL" id="LR130778">
    <property type="protein sequence ID" value="VDN46721.1"/>
    <property type="molecule type" value="Genomic_DNA"/>
</dbReference>
<evidence type="ECO:0000256" key="1">
    <source>
        <dbReference type="ARBA" id="ARBA00008270"/>
    </source>
</evidence>
<protein>
    <submittedName>
        <fullName evidence="4">PhzF family phenazine biosynthesis protein</fullName>
    </submittedName>
</protein>
<organism evidence="4 5">
    <name type="scientific">Petrocella atlantisensis</name>
    <dbReference type="NCBI Taxonomy" id="2173034"/>
    <lineage>
        <taxon>Bacteria</taxon>
        <taxon>Bacillati</taxon>
        <taxon>Bacillota</taxon>
        <taxon>Clostridia</taxon>
        <taxon>Lachnospirales</taxon>
        <taxon>Vallitaleaceae</taxon>
        <taxon>Petrocella</taxon>
    </lineage>
</organism>
<dbReference type="PANTHER" id="PTHR13774:SF39">
    <property type="entry name" value="BIOSYNTHESIS PROTEIN, PUTATIVE-RELATED"/>
    <property type="match status" value="1"/>
</dbReference>
<dbReference type="Proteomes" id="UP000279029">
    <property type="component" value="Chromosome"/>
</dbReference>
<accession>A0A3P7PU08</accession>
<dbReference type="InterPro" id="IPR003719">
    <property type="entry name" value="Phenazine_PhzF-like"/>
</dbReference>
<feature type="active site" evidence="3">
    <location>
        <position position="46"/>
    </location>
</feature>
<dbReference type="SUPFAM" id="SSF54506">
    <property type="entry name" value="Diaminopimelate epimerase-like"/>
    <property type="match status" value="1"/>
</dbReference>
<dbReference type="OrthoDB" id="9788221at2"/>
<gene>
    <name evidence="4" type="ORF">PATL70BA_0847</name>
</gene>
<proteinExistence type="inferred from homology"/>
<dbReference type="PANTHER" id="PTHR13774">
    <property type="entry name" value="PHENAZINE BIOSYNTHESIS PROTEIN"/>
    <property type="match status" value="1"/>
</dbReference>
<evidence type="ECO:0000313" key="5">
    <source>
        <dbReference type="Proteomes" id="UP000279029"/>
    </source>
</evidence>
<dbReference type="NCBIfam" id="TIGR00654">
    <property type="entry name" value="PhzF_family"/>
    <property type="match status" value="1"/>
</dbReference>
<evidence type="ECO:0000256" key="3">
    <source>
        <dbReference type="PIRSR" id="PIRSR016184-1"/>
    </source>
</evidence>
<reference evidence="4 5" key="1">
    <citation type="submission" date="2018-09" db="EMBL/GenBank/DDBJ databases">
        <authorList>
            <person name="Postec A."/>
        </authorList>
    </citation>
    <scope>NUCLEOTIDE SEQUENCE [LARGE SCALE GENOMIC DNA]</scope>
    <source>
        <strain evidence="4">70B-A</strain>
    </source>
</reference>
<dbReference type="KEGG" id="cbar:PATL70BA_0847"/>
<dbReference type="PIRSF" id="PIRSF016184">
    <property type="entry name" value="PhzC_PhzF"/>
    <property type="match status" value="1"/>
</dbReference>
<dbReference type="GO" id="GO:0016853">
    <property type="term" value="F:isomerase activity"/>
    <property type="evidence" value="ECO:0007669"/>
    <property type="project" value="UniProtKB-KW"/>
</dbReference>
<dbReference type="RefSeq" id="WP_125136175.1">
    <property type="nucleotide sequence ID" value="NZ_LR130778.1"/>
</dbReference>
<dbReference type="Pfam" id="PF02567">
    <property type="entry name" value="PhzC-PhzF"/>
    <property type="match status" value="1"/>
</dbReference>
<keyword evidence="2" id="KW-0413">Isomerase</keyword>
<dbReference type="AlphaFoldDB" id="A0A3P7PU08"/>
<dbReference type="Gene3D" id="3.10.310.10">
    <property type="entry name" value="Diaminopimelate Epimerase, Chain A, domain 1"/>
    <property type="match status" value="2"/>
</dbReference>
<evidence type="ECO:0000256" key="2">
    <source>
        <dbReference type="ARBA" id="ARBA00023235"/>
    </source>
</evidence>
<dbReference type="GO" id="GO:0005737">
    <property type="term" value="C:cytoplasm"/>
    <property type="evidence" value="ECO:0007669"/>
    <property type="project" value="TreeGrafter"/>
</dbReference>
<keyword evidence="5" id="KW-1185">Reference proteome</keyword>
<sequence length="279" mass="31056">MTNHIYRVTAFSDSVDGGNLAGVVLDADSLSEEQMLGIAKEVGYSETAFVMKSTKADYKVRFFTPTDEVDLCGHATIATFNLLRDLGVITVGDYTQETKAGILELQVLDHYVYMEQNAPKYYEIMDKKEIEGCFDSQQRDYIGDMPIQIVSTGLKDIILQVKDLETLLGLRPNLEKINLISKKHDVVGIHAFCLETLSNGEAHVRNFAPRYGINEESATGTANAALACYLMKYQKHEFHGDFVIEQGYSMKRPSKIMVKVRVAGDDTMQVYVGGSAVLI</sequence>